<comment type="catalytic activity">
    <reaction evidence="7">
        <text>L-seryl-[pyruvate dehydrogenase E1 alpha subunit] + ATP = O-phospho-L-seryl-[pyruvate dehydrogenase E1 alpha subunit] + ADP + H(+)</text>
        <dbReference type="Rhea" id="RHEA:23052"/>
        <dbReference type="Rhea" id="RHEA-COMP:13689"/>
        <dbReference type="Rhea" id="RHEA-COMP:13690"/>
        <dbReference type="ChEBI" id="CHEBI:15378"/>
        <dbReference type="ChEBI" id="CHEBI:29999"/>
        <dbReference type="ChEBI" id="CHEBI:30616"/>
        <dbReference type="ChEBI" id="CHEBI:83421"/>
        <dbReference type="ChEBI" id="CHEBI:456216"/>
        <dbReference type="EC" id="2.7.11.2"/>
    </reaction>
</comment>
<comment type="subcellular location">
    <subcellularLocation>
        <location evidence="8">Mitochondrion matrix</location>
    </subcellularLocation>
</comment>
<dbReference type="PANTHER" id="PTHR11947">
    <property type="entry name" value="PYRUVATE DEHYDROGENASE KINASE"/>
    <property type="match status" value="1"/>
</dbReference>
<dbReference type="InterPro" id="IPR003594">
    <property type="entry name" value="HATPase_dom"/>
</dbReference>
<dbReference type="InterPro" id="IPR036890">
    <property type="entry name" value="HATPase_C_sf"/>
</dbReference>
<evidence type="ECO:0000256" key="3">
    <source>
        <dbReference type="ARBA" id="ARBA00022741"/>
    </source>
</evidence>
<keyword evidence="2 8" id="KW-0808">Transferase</keyword>
<dbReference type="Pfam" id="PF02518">
    <property type="entry name" value="HATPase_c"/>
    <property type="match status" value="1"/>
</dbReference>
<dbReference type="AlphaFoldDB" id="G0TR18"/>
<dbReference type="InterPro" id="IPR018955">
    <property type="entry name" value="BCDHK/PDK_N"/>
</dbReference>
<dbReference type="GO" id="GO:0005524">
    <property type="term" value="F:ATP binding"/>
    <property type="evidence" value="ECO:0007669"/>
    <property type="project" value="UniProtKB-UniRule"/>
</dbReference>
<evidence type="ECO:0000256" key="8">
    <source>
        <dbReference type="RuleBase" id="RU366032"/>
    </source>
</evidence>
<dbReference type="PANTHER" id="PTHR11947:SF3">
    <property type="entry name" value="[PYRUVATE DEHYDROGENASE (ACETYL-TRANSFERRING)] KINASE, MITOCHONDRIAL"/>
    <property type="match status" value="1"/>
</dbReference>
<dbReference type="EC" id="2.7.11.-" evidence="8"/>
<dbReference type="Pfam" id="PF10436">
    <property type="entry name" value="BCDHK_Adom3"/>
    <property type="match status" value="1"/>
</dbReference>
<comment type="similarity">
    <text evidence="1 8">Belongs to the PDK/BCKDK protein kinase family.</text>
</comment>
<keyword evidence="4 8" id="KW-0418">Kinase</keyword>
<dbReference type="GO" id="GO:0005759">
    <property type="term" value="C:mitochondrial matrix"/>
    <property type="evidence" value="ECO:0007669"/>
    <property type="project" value="UniProtKB-SubCell"/>
</dbReference>
<reference evidence="11" key="1">
    <citation type="journal article" date="2012" name="Proc. Natl. Acad. Sci. U.S.A.">
        <title>Antigenic diversity is generated by distinct evolutionary mechanisms in African trypanosome species.</title>
        <authorList>
            <person name="Jackson A.P."/>
            <person name="Berry A."/>
            <person name="Aslett M."/>
            <person name="Allison H.C."/>
            <person name="Burton P."/>
            <person name="Vavrova-Anderson J."/>
            <person name="Brown R."/>
            <person name="Browne H."/>
            <person name="Corton N."/>
            <person name="Hauser H."/>
            <person name="Gamble J."/>
            <person name="Gilderthorp R."/>
            <person name="Marcello L."/>
            <person name="McQuillan J."/>
            <person name="Otto T.D."/>
            <person name="Quail M.A."/>
            <person name="Sanders M.J."/>
            <person name="van Tonder A."/>
            <person name="Ginger M.L."/>
            <person name="Field M.C."/>
            <person name="Barry J.D."/>
            <person name="Hertz-Fowler C."/>
            <person name="Berriman M."/>
        </authorList>
    </citation>
    <scope>NUCLEOTIDE SEQUENCE</scope>
    <source>
        <strain evidence="11">Y486</strain>
    </source>
</reference>
<dbReference type="GO" id="GO:0004740">
    <property type="term" value="F:pyruvate dehydrogenase (acetyl-transferring) kinase activity"/>
    <property type="evidence" value="ECO:0007669"/>
    <property type="project" value="UniProtKB-EC"/>
</dbReference>
<accession>G0TR18</accession>
<evidence type="ECO:0000256" key="2">
    <source>
        <dbReference type="ARBA" id="ARBA00022679"/>
    </source>
</evidence>
<gene>
    <name evidence="11" type="ORF">TVY486_0100300</name>
</gene>
<organism evidence="11">
    <name type="scientific">Trypanosoma vivax (strain Y486)</name>
    <dbReference type="NCBI Taxonomy" id="1055687"/>
    <lineage>
        <taxon>Eukaryota</taxon>
        <taxon>Discoba</taxon>
        <taxon>Euglenozoa</taxon>
        <taxon>Kinetoplastea</taxon>
        <taxon>Metakinetoplastina</taxon>
        <taxon>Trypanosomatida</taxon>
        <taxon>Trypanosomatidae</taxon>
        <taxon>Trypanosoma</taxon>
        <taxon>Duttonella</taxon>
    </lineage>
</organism>
<protein>
    <recommendedName>
        <fullName evidence="8">Protein-serine/threonine kinase</fullName>
        <ecNumber evidence="8">2.7.11.-</ecNumber>
    </recommendedName>
</protein>
<dbReference type="SUPFAM" id="SSF69012">
    <property type="entry name" value="alpha-ketoacid dehydrogenase kinase, N-terminal domain"/>
    <property type="match status" value="1"/>
</dbReference>
<evidence type="ECO:0000259" key="10">
    <source>
        <dbReference type="Pfam" id="PF10436"/>
    </source>
</evidence>
<dbReference type="GO" id="GO:0010906">
    <property type="term" value="P:regulation of glucose metabolic process"/>
    <property type="evidence" value="ECO:0007669"/>
    <property type="project" value="TreeGrafter"/>
</dbReference>
<dbReference type="Gene3D" id="3.30.565.10">
    <property type="entry name" value="Histidine kinase-like ATPase, C-terminal domain"/>
    <property type="match status" value="1"/>
</dbReference>
<dbReference type="Gene3D" id="1.20.140.20">
    <property type="entry name" value="Alpha-ketoacid/pyruvate dehydrogenase kinase, N-terminal domain"/>
    <property type="match status" value="1"/>
</dbReference>
<dbReference type="SUPFAM" id="SSF55874">
    <property type="entry name" value="ATPase domain of HSP90 chaperone/DNA topoisomerase II/histidine kinase"/>
    <property type="match status" value="1"/>
</dbReference>
<dbReference type="VEuPathDB" id="TriTrypDB:TvY486_0100300"/>
<evidence type="ECO:0000256" key="6">
    <source>
        <dbReference type="ARBA" id="ARBA00023128"/>
    </source>
</evidence>
<evidence type="ECO:0000313" key="11">
    <source>
        <dbReference type="EMBL" id="CCC46382.1"/>
    </source>
</evidence>
<dbReference type="EMBL" id="HE573017">
    <property type="protein sequence ID" value="CCC46382.1"/>
    <property type="molecule type" value="Genomic_DNA"/>
</dbReference>
<dbReference type="InterPro" id="IPR039028">
    <property type="entry name" value="BCKD/PDK"/>
</dbReference>
<evidence type="ECO:0000256" key="4">
    <source>
        <dbReference type="ARBA" id="ARBA00022777"/>
    </source>
</evidence>
<keyword evidence="5 8" id="KW-0067">ATP-binding</keyword>
<sequence length="420" mass="47683">MLKRILILRNSFNLSCGKVHDTTALLDQLTILGKRVEEIEQRQALQSILDFYSSRPLSSTSKPEDFIAFCAKSERNAKIFCHVELPILLARLIAIADSFPCGLGSMCSTLLVRNIYLESFKRLINCEFPESSEKEQQFVKVVKENEKAHMKRDILRTMGTGVMELKGILSSHERFLMDAQEMNSFKEVESPSQEWLMKLAPSLDEFCFCMVNYNFLSRTLLNVEVLKKEKLDVLELQIDLEKTVRNAVDDAKNICIQTYGDCPDVKFIFLSDGKPMKYAYLTSTISYIVIELMKNAFRATIESHMEDKSSPIVNWENISAVEVLVSAKETAKHACIRISDEGRGMTETQRKMALSYAYTSMKKSRLNTCMGDEDNEGASPIAGYGFGLPMSRVYARYFGGDVVLSTMEGYGTCVYYFIQI</sequence>
<keyword evidence="3 8" id="KW-0547">Nucleotide-binding</keyword>
<evidence type="ECO:0000256" key="7">
    <source>
        <dbReference type="ARBA" id="ARBA00048201"/>
    </source>
</evidence>
<keyword evidence="6 8" id="KW-0496">Mitochondrion</keyword>
<evidence type="ECO:0000259" key="9">
    <source>
        <dbReference type="Pfam" id="PF02518"/>
    </source>
</evidence>
<feature type="domain" description="Histidine kinase/HSP90-like ATPase" evidence="9">
    <location>
        <begin position="285"/>
        <end position="417"/>
    </location>
</feature>
<name>G0TR18_TRYVY</name>
<evidence type="ECO:0000256" key="5">
    <source>
        <dbReference type="ARBA" id="ARBA00022840"/>
    </source>
</evidence>
<dbReference type="InterPro" id="IPR036784">
    <property type="entry name" value="AK/P_DHK_N_sf"/>
</dbReference>
<dbReference type="OMA" id="DMSRNAP"/>
<evidence type="ECO:0000256" key="1">
    <source>
        <dbReference type="ARBA" id="ARBA00006155"/>
    </source>
</evidence>
<feature type="domain" description="Branched-chain alpha-ketoacid dehydrogenase kinase/Pyruvate dehydrogenase kinase N-terminal" evidence="10">
    <location>
        <begin position="75"/>
        <end position="181"/>
    </location>
</feature>
<proteinExistence type="inferred from homology"/>